<protein>
    <recommendedName>
        <fullName evidence="1">Transposase IS204/IS1001/IS1096/IS1165 zinc-finger domain-containing protein</fullName>
    </recommendedName>
</protein>
<comment type="caution">
    <text evidence="2">The sequence shown here is derived from an EMBL/GenBank/DDBJ whole genome shotgun (WGS) entry which is preliminary data.</text>
</comment>
<feature type="domain" description="Transposase IS204/IS1001/IS1096/IS1165 zinc-finger" evidence="1">
    <location>
        <begin position="33"/>
        <end position="59"/>
    </location>
</feature>
<proteinExistence type="predicted"/>
<dbReference type="RefSeq" id="WP_261854105.1">
    <property type="nucleotide sequence ID" value="NZ_BQXY01000010.1"/>
</dbReference>
<evidence type="ECO:0000313" key="2">
    <source>
        <dbReference type="EMBL" id="GKU27236.1"/>
    </source>
</evidence>
<dbReference type="InterPro" id="IPR029261">
    <property type="entry name" value="Transposase_Znf"/>
</dbReference>
<evidence type="ECO:0000259" key="1">
    <source>
        <dbReference type="Pfam" id="PF14690"/>
    </source>
</evidence>
<dbReference type="EMBL" id="BQXY01000010">
    <property type="protein sequence ID" value="GKU27236.1"/>
    <property type="molecule type" value="Genomic_DNA"/>
</dbReference>
<accession>A0A9W5Y5W2</accession>
<keyword evidence="3" id="KW-1185">Reference proteome</keyword>
<dbReference type="Proteomes" id="UP001057868">
    <property type="component" value="Unassembled WGS sequence"/>
</dbReference>
<sequence>MINEIFFDKFKVDNIEHDENKVLIILKSTNLATKCTCCGVKTTKVHSKYKRQVLDLPIFR</sequence>
<organism evidence="2 3">
    <name type="scientific">Clostridium folliculivorans</name>
    <dbReference type="NCBI Taxonomy" id="2886038"/>
    <lineage>
        <taxon>Bacteria</taxon>
        <taxon>Bacillati</taxon>
        <taxon>Bacillota</taxon>
        <taxon>Clostridia</taxon>
        <taxon>Eubacteriales</taxon>
        <taxon>Clostridiaceae</taxon>
        <taxon>Clostridium</taxon>
    </lineage>
</organism>
<dbReference type="AlphaFoldDB" id="A0A9W5Y5W2"/>
<evidence type="ECO:0000313" key="3">
    <source>
        <dbReference type="Proteomes" id="UP001057868"/>
    </source>
</evidence>
<dbReference type="Pfam" id="PF14690">
    <property type="entry name" value="Zn_ribbon_ISL3"/>
    <property type="match status" value="1"/>
</dbReference>
<name>A0A9W5Y5W2_9CLOT</name>
<gene>
    <name evidence="2" type="ORF">CFOLD11_40630</name>
</gene>
<reference evidence="2" key="1">
    <citation type="journal article" date="2023" name="Int. J. Syst. Evol. Microbiol.">
        <title>&lt;i&gt;Clostridium folliculivorans&lt;/i&gt; sp. nov., isolated from soil samples of an organic paddy in Japan.</title>
        <authorList>
            <person name="Tazawa J."/>
            <person name="Kobayashi H."/>
            <person name="Tanizawa Y."/>
            <person name="Uchino A."/>
            <person name="Tanaka F."/>
            <person name="Urashima Y."/>
            <person name="Miura S."/>
            <person name="Sakamoto M."/>
            <person name="Ohkuma M."/>
            <person name="Tohno M."/>
        </authorList>
    </citation>
    <scope>NUCLEOTIDE SEQUENCE</scope>
    <source>
        <strain evidence="2">D1-1</strain>
    </source>
</reference>